<dbReference type="Proteomes" id="UP000235659">
    <property type="component" value="Unassembled WGS sequence"/>
</dbReference>
<gene>
    <name evidence="7" type="primary">nbzA</name>
    <name evidence="8" type="ORF">C0Z16_34855</name>
    <name evidence="7" type="ORF">LMG27174_07238</name>
</gene>
<dbReference type="AlphaFoldDB" id="A0A2N7VSR5"/>
<dbReference type="EC" id="1.7.1.16" evidence="7"/>
<dbReference type="PANTHER" id="PTHR43673:SF2">
    <property type="entry name" value="NITROREDUCTASE"/>
    <property type="match status" value="1"/>
</dbReference>
<reference evidence="7 10" key="2">
    <citation type="submission" date="2020-04" db="EMBL/GenBank/DDBJ databases">
        <authorList>
            <person name="De Canck E."/>
        </authorList>
    </citation>
    <scope>NUCLEOTIDE SEQUENCE [LARGE SCALE GENOMIC DNA]</scope>
    <source>
        <strain evidence="7 10">LMG 27174</strain>
    </source>
</reference>
<dbReference type="InterPro" id="IPR000415">
    <property type="entry name" value="Nitroreductase-like"/>
</dbReference>
<proteinExistence type="inferred from homology"/>
<feature type="domain" description="Nitroreductase" evidence="6">
    <location>
        <begin position="20"/>
        <end position="209"/>
    </location>
</feature>
<comment type="cofactor">
    <cofactor evidence="1">
        <name>FMN</name>
        <dbReference type="ChEBI" id="CHEBI:58210"/>
    </cofactor>
</comment>
<dbReference type="CDD" id="cd02136">
    <property type="entry name" value="PnbA_NfnB-like"/>
    <property type="match status" value="1"/>
</dbReference>
<dbReference type="OrthoDB" id="9773807at2"/>
<protein>
    <submittedName>
        <fullName evidence="7 8">Nitroreductase</fullName>
        <ecNumber evidence="7">1.7.1.16</ecNumber>
    </submittedName>
</protein>
<dbReference type="EMBL" id="PNXY01000055">
    <property type="protein sequence ID" value="PMS20204.1"/>
    <property type="molecule type" value="Genomic_DNA"/>
</dbReference>
<evidence type="ECO:0000256" key="5">
    <source>
        <dbReference type="ARBA" id="ARBA00023002"/>
    </source>
</evidence>
<reference evidence="8 9" key="1">
    <citation type="submission" date="2018-01" db="EMBL/GenBank/DDBJ databases">
        <title>Whole genome analyses suggest that Burkholderia sensu lato contains two further novel genera in the rhizoxinica-symbiotica group Mycetohabitans gen. nov., and Trinickia gen. nov.: implications for the evolution of diazotrophy and nodulation in the Burkholderiaceae.</title>
        <authorList>
            <person name="Estrada-de los Santos P."/>
            <person name="Palmer M."/>
            <person name="Chavez-Ramirez B."/>
            <person name="Beukes C."/>
            <person name="Steenkamp E.T."/>
            <person name="Hirsch A.M."/>
            <person name="Manyaka P."/>
            <person name="Maluk M."/>
            <person name="Lafos M."/>
            <person name="Crook M."/>
            <person name="Gross E."/>
            <person name="Simon M.F."/>
            <person name="Bueno dos Reis Junior F."/>
            <person name="Poole P.S."/>
            <person name="Venter S.N."/>
            <person name="James E.K."/>
        </authorList>
    </citation>
    <scope>NUCLEOTIDE SEQUENCE [LARGE SCALE GENOMIC DNA]</scope>
    <source>
        <strain evidence="8 9">WSM 3937</strain>
    </source>
</reference>
<sequence>MFTDDIERTHELTELESIMMSRFANRFYLNREVDPAIVKGILNSARYAATGANVQPWRVHVTAGNAKERLINAISAAHEASPGDHSSEYRYLPETLPEPFASRLREFGTVFFGSLGIGREDVAARAANTARNCRFFDAPVALIFTIDRRLEKGSWLDLGMFIQNVMLAAKARGLDTCTQEFLSRYHAVIRANLPLGPEELVVCTMAMGYGDPDWAKRRPQMPKLPVEGFASFHGF</sequence>
<keyword evidence="3" id="KW-0285">Flavoprotein</keyword>
<dbReference type="Proteomes" id="UP000494205">
    <property type="component" value="Unassembled WGS sequence"/>
</dbReference>
<organism evidence="7 10">
    <name type="scientific">Paraburkholderia rhynchosiae</name>
    <dbReference type="NCBI Taxonomy" id="487049"/>
    <lineage>
        <taxon>Bacteria</taxon>
        <taxon>Pseudomonadati</taxon>
        <taxon>Pseudomonadota</taxon>
        <taxon>Betaproteobacteria</taxon>
        <taxon>Burkholderiales</taxon>
        <taxon>Burkholderiaceae</taxon>
        <taxon>Paraburkholderia</taxon>
    </lineage>
</organism>
<evidence type="ECO:0000259" key="6">
    <source>
        <dbReference type="Pfam" id="PF00881"/>
    </source>
</evidence>
<evidence type="ECO:0000313" key="8">
    <source>
        <dbReference type="EMBL" id="PMS20204.1"/>
    </source>
</evidence>
<dbReference type="EMBL" id="CADIJZ010000078">
    <property type="protein sequence ID" value="CAB3744701.1"/>
    <property type="molecule type" value="Genomic_DNA"/>
</dbReference>
<dbReference type="Gene3D" id="3.40.109.10">
    <property type="entry name" value="NADH Oxidase"/>
    <property type="match status" value="1"/>
</dbReference>
<evidence type="ECO:0000256" key="2">
    <source>
        <dbReference type="ARBA" id="ARBA00007118"/>
    </source>
</evidence>
<evidence type="ECO:0000256" key="3">
    <source>
        <dbReference type="ARBA" id="ARBA00022630"/>
    </source>
</evidence>
<keyword evidence="4" id="KW-0288">FMN</keyword>
<evidence type="ECO:0000313" key="9">
    <source>
        <dbReference type="Proteomes" id="UP000235659"/>
    </source>
</evidence>
<keyword evidence="5 7" id="KW-0560">Oxidoreductase</keyword>
<dbReference type="GO" id="GO:0018546">
    <property type="term" value="F:nitrobenzene nitroreductase (NADPH) activity"/>
    <property type="evidence" value="ECO:0007669"/>
    <property type="project" value="UniProtKB-EC"/>
</dbReference>
<name>A0A2N7VSR5_9BURK</name>
<evidence type="ECO:0000313" key="7">
    <source>
        <dbReference type="EMBL" id="CAB3744701.1"/>
    </source>
</evidence>
<evidence type="ECO:0000313" key="10">
    <source>
        <dbReference type="Proteomes" id="UP000494205"/>
    </source>
</evidence>
<comment type="similarity">
    <text evidence="2">Belongs to the nitroreductase family.</text>
</comment>
<dbReference type="SUPFAM" id="SSF55469">
    <property type="entry name" value="FMN-dependent nitroreductase-like"/>
    <property type="match status" value="1"/>
</dbReference>
<keyword evidence="9" id="KW-1185">Reference proteome</keyword>
<accession>A0A2N7VSR5</accession>
<dbReference type="InterPro" id="IPR029479">
    <property type="entry name" value="Nitroreductase"/>
</dbReference>
<dbReference type="RefSeq" id="WP_102636529.1">
    <property type="nucleotide sequence ID" value="NZ_CADIJZ010000078.1"/>
</dbReference>
<evidence type="ECO:0000256" key="1">
    <source>
        <dbReference type="ARBA" id="ARBA00001917"/>
    </source>
</evidence>
<dbReference type="Pfam" id="PF00881">
    <property type="entry name" value="Nitroreductase"/>
    <property type="match status" value="1"/>
</dbReference>
<evidence type="ECO:0000256" key="4">
    <source>
        <dbReference type="ARBA" id="ARBA00022643"/>
    </source>
</evidence>
<dbReference type="PANTHER" id="PTHR43673">
    <property type="entry name" value="NAD(P)H NITROREDUCTASE YDGI-RELATED"/>
    <property type="match status" value="1"/>
</dbReference>